<gene>
    <name evidence="1" type="ORF">ACCAA_720052</name>
</gene>
<dbReference type="EMBL" id="FLQX01000152">
    <property type="protein sequence ID" value="SBT09591.1"/>
    <property type="molecule type" value="Genomic_DNA"/>
</dbReference>
<dbReference type="AlphaFoldDB" id="A0A1A8XY16"/>
<evidence type="ECO:0008006" key="3">
    <source>
        <dbReference type="Google" id="ProtNLM"/>
    </source>
</evidence>
<evidence type="ECO:0000313" key="1">
    <source>
        <dbReference type="EMBL" id="SBT09591.1"/>
    </source>
</evidence>
<dbReference type="InterPro" id="IPR021727">
    <property type="entry name" value="DUF3299"/>
</dbReference>
<dbReference type="RefSeq" id="WP_186408901.1">
    <property type="nucleotide sequence ID" value="NZ_FLQX01000152.1"/>
</dbReference>
<dbReference type="Proteomes" id="UP000199169">
    <property type="component" value="Unassembled WGS sequence"/>
</dbReference>
<protein>
    <recommendedName>
        <fullName evidence="3">Lipoprotein</fullName>
    </recommendedName>
</protein>
<keyword evidence="2" id="KW-1185">Reference proteome</keyword>
<name>A0A1A8XY16_9PROT</name>
<accession>A0A1A8XY16</accession>
<reference evidence="1 2" key="1">
    <citation type="submission" date="2016-06" db="EMBL/GenBank/DDBJ databases">
        <authorList>
            <person name="Kjaerup R.B."/>
            <person name="Dalgaard T.S."/>
            <person name="Juul-Madsen H.R."/>
        </authorList>
    </citation>
    <scope>NUCLEOTIDE SEQUENCE [LARGE SCALE GENOMIC DNA]</scope>
    <source>
        <strain evidence="1">3</strain>
    </source>
</reference>
<dbReference type="Gene3D" id="2.40.50.870">
    <property type="entry name" value="Protein of unknown function (DUF3299)"/>
    <property type="match status" value="1"/>
</dbReference>
<evidence type="ECO:0000313" key="2">
    <source>
        <dbReference type="Proteomes" id="UP000199169"/>
    </source>
</evidence>
<dbReference type="STRING" id="1860102.ACCAA_720052"/>
<organism evidence="1 2">
    <name type="scientific">Candidatus Accumulibacter aalborgensis</name>
    <dbReference type="NCBI Taxonomy" id="1860102"/>
    <lineage>
        <taxon>Bacteria</taxon>
        <taxon>Pseudomonadati</taxon>
        <taxon>Pseudomonadota</taxon>
        <taxon>Betaproteobacteria</taxon>
        <taxon>Candidatus Accumulibacter</taxon>
    </lineage>
</organism>
<dbReference type="Pfam" id="PF11736">
    <property type="entry name" value="DUF3299"/>
    <property type="match status" value="1"/>
</dbReference>
<sequence>MLAGANWRSCARLELVRENCWCCLPLKALRSPSVEFCPASLNGAAIRIAGFAIPLERVKGEVREFLLVPYFGACIHVPPPPANQIIYVVSDKPLKDVQTMDAIWVSGLLNVAAGDSSWGRSADRMQVNAIASYSWPASK</sequence>
<proteinExistence type="predicted"/>